<protein>
    <submittedName>
        <fullName evidence="2">Uncharacterized protein</fullName>
    </submittedName>
</protein>
<evidence type="ECO:0000313" key="3">
    <source>
        <dbReference type="Proteomes" id="UP000001497"/>
    </source>
</evidence>
<keyword evidence="3" id="KW-1185">Reference proteome</keyword>
<sequence>MRFSCFVIPDLYKYKALRLSYENASIFAAFALVAFVPGSPF</sequence>
<evidence type="ECO:0000256" key="1">
    <source>
        <dbReference type="SAM" id="Phobius"/>
    </source>
</evidence>
<accession>A0ABM5LEH0</accession>
<feature type="transmembrane region" description="Helical" evidence="1">
    <location>
        <begin position="21"/>
        <end position="38"/>
    </location>
</feature>
<dbReference type="Proteomes" id="UP000001497">
    <property type="component" value="Chromosome"/>
</dbReference>
<dbReference type="EMBL" id="CP001792">
    <property type="protein sequence ID" value="ACX73879.1"/>
    <property type="molecule type" value="Genomic_DNA"/>
</dbReference>
<organism evidence="2 3">
    <name type="scientific">Fibrobacter succinogenes (strain ATCC 19169 / S85)</name>
    <dbReference type="NCBI Taxonomy" id="59374"/>
    <lineage>
        <taxon>Bacteria</taxon>
        <taxon>Pseudomonadati</taxon>
        <taxon>Fibrobacterota</taxon>
        <taxon>Fibrobacteria</taxon>
        <taxon>Fibrobacterales</taxon>
        <taxon>Fibrobacteraceae</taxon>
        <taxon>Fibrobacter</taxon>
    </lineage>
</organism>
<gene>
    <name evidence="2" type="ordered locus">Fisuc_0267</name>
</gene>
<evidence type="ECO:0000313" key="2">
    <source>
        <dbReference type="EMBL" id="ACX73879.1"/>
    </source>
</evidence>
<reference evidence="2" key="1">
    <citation type="submission" date="2009-10" db="EMBL/GenBank/DDBJ databases">
        <title>Complete sequence of Fibrobacter succinogenes subsp. succinogenes S85.</title>
        <authorList>
            <consortium name="US DOE Joint Genome Institute"/>
            <person name="Lucas S."/>
            <person name="Copeland A."/>
            <person name="Lapidus A."/>
            <person name="Glavina del Rio T."/>
            <person name="Tice H."/>
            <person name="Bruce D."/>
            <person name="Goodwin L."/>
            <person name="Pitluck S."/>
            <person name="Chertkov O."/>
            <person name="Detter J.C."/>
            <person name="Han C."/>
            <person name="Tapia R."/>
            <person name="Larimer F."/>
            <person name="Land M."/>
            <person name="Hauser L."/>
            <person name="Kyrpides N."/>
            <person name="Mikhailova N."/>
            <person name="Weimer P.J."/>
            <person name="Stevenson D.M."/>
            <person name="Boyum J."/>
            <person name="Brumm P.I."/>
            <person name="Mead D."/>
        </authorList>
    </citation>
    <scope>NUCLEOTIDE SEQUENCE [LARGE SCALE GENOMIC DNA]</scope>
    <source>
        <strain evidence="2">S85</strain>
    </source>
</reference>
<keyword evidence="1" id="KW-1133">Transmembrane helix</keyword>
<keyword evidence="1" id="KW-0472">Membrane</keyword>
<name>A0ABM5LEH0_FIBSS</name>
<proteinExistence type="predicted"/>
<keyword evidence="1" id="KW-0812">Transmembrane</keyword>